<feature type="DNA-binding region" description="H-T-H motif" evidence="4">
    <location>
        <begin position="33"/>
        <end position="52"/>
    </location>
</feature>
<dbReference type="Proteomes" id="UP000027746">
    <property type="component" value="Unassembled WGS sequence"/>
</dbReference>
<proteinExistence type="predicted"/>
<evidence type="ECO:0000256" key="1">
    <source>
        <dbReference type="ARBA" id="ARBA00023015"/>
    </source>
</evidence>
<dbReference type="AlphaFoldDB" id="A0A073JFT8"/>
<dbReference type="InterPro" id="IPR009057">
    <property type="entry name" value="Homeodomain-like_sf"/>
</dbReference>
<accession>A0A073JFT8</accession>
<dbReference type="InterPro" id="IPR001647">
    <property type="entry name" value="HTH_TetR"/>
</dbReference>
<evidence type="ECO:0000313" key="7">
    <source>
        <dbReference type="Proteomes" id="UP000027746"/>
    </source>
</evidence>
<sequence>MTDQSTYHHGNLKEALVQAGLDILNQQGLADLTLRACALRAGVSHTAPKNHFGNLAGLMSAIAARGYQRLTETMQTGLPPDASRADRRQAAMGGYVEFARQNPGLFELMFSPQRTNGDDPDLLHHAGRCFAVLCDVSEGLIWDKSDAPDAALRAQVMHWSMVHGFAQLTASGKLNKGEMKHLQIFDVFPQFDYKS</sequence>
<dbReference type="SUPFAM" id="SSF48498">
    <property type="entry name" value="Tetracyclin repressor-like, C-terminal domain"/>
    <property type="match status" value="1"/>
</dbReference>
<evidence type="ECO:0000256" key="4">
    <source>
        <dbReference type="PROSITE-ProRule" id="PRU00335"/>
    </source>
</evidence>
<dbReference type="InterPro" id="IPR036271">
    <property type="entry name" value="Tet_transcr_reg_TetR-rel_C_sf"/>
</dbReference>
<evidence type="ECO:0000259" key="5">
    <source>
        <dbReference type="PROSITE" id="PS50977"/>
    </source>
</evidence>
<keyword evidence="1" id="KW-0805">Transcription regulation</keyword>
<reference evidence="6 7" key="1">
    <citation type="submission" date="2014-01" db="EMBL/GenBank/DDBJ databases">
        <title>Sulfitobacter sp. H3 (MCCC 1A00686) Genome Sequencing.</title>
        <authorList>
            <person name="Lai Q."/>
            <person name="Hong Z."/>
        </authorList>
    </citation>
    <scope>NUCLEOTIDE SEQUENCE [LARGE SCALE GENOMIC DNA]</scope>
    <source>
        <strain evidence="6 7">H3</strain>
    </source>
</reference>
<evidence type="ECO:0000256" key="3">
    <source>
        <dbReference type="ARBA" id="ARBA00023163"/>
    </source>
</evidence>
<dbReference type="Pfam" id="PF13305">
    <property type="entry name" value="TetR_C_33"/>
    <property type="match status" value="1"/>
</dbReference>
<feature type="domain" description="HTH tetR-type" evidence="5">
    <location>
        <begin position="10"/>
        <end position="70"/>
    </location>
</feature>
<protein>
    <recommendedName>
        <fullName evidence="5">HTH tetR-type domain-containing protein</fullName>
    </recommendedName>
</protein>
<dbReference type="GO" id="GO:0003677">
    <property type="term" value="F:DNA binding"/>
    <property type="evidence" value="ECO:0007669"/>
    <property type="project" value="UniProtKB-UniRule"/>
</dbReference>
<keyword evidence="2 4" id="KW-0238">DNA-binding</keyword>
<gene>
    <name evidence="6" type="ORF">SUH3_14540</name>
</gene>
<dbReference type="Gene3D" id="1.10.357.10">
    <property type="entry name" value="Tetracycline Repressor, domain 2"/>
    <property type="match status" value="1"/>
</dbReference>
<comment type="caution">
    <text evidence="6">The sequence shown here is derived from an EMBL/GenBank/DDBJ whole genome shotgun (WGS) entry which is preliminary data.</text>
</comment>
<dbReference type="RefSeq" id="WP_051694110.1">
    <property type="nucleotide sequence ID" value="NZ_CP054599.1"/>
</dbReference>
<dbReference type="PROSITE" id="PS50977">
    <property type="entry name" value="HTH_TETR_2"/>
    <property type="match status" value="1"/>
</dbReference>
<dbReference type="OrthoDB" id="7056813at2"/>
<evidence type="ECO:0000256" key="2">
    <source>
        <dbReference type="ARBA" id="ARBA00023125"/>
    </source>
</evidence>
<keyword evidence="3" id="KW-0804">Transcription</keyword>
<name>A0A073JFT8_9RHOB</name>
<dbReference type="InterPro" id="IPR025996">
    <property type="entry name" value="MT1864/Rv1816-like_C"/>
</dbReference>
<evidence type="ECO:0000313" key="6">
    <source>
        <dbReference type="EMBL" id="KEJ96572.1"/>
    </source>
</evidence>
<organism evidence="6 7">
    <name type="scientific">Pseudosulfitobacter pseudonitzschiae</name>
    <dbReference type="NCBI Taxonomy" id="1402135"/>
    <lineage>
        <taxon>Bacteria</taxon>
        <taxon>Pseudomonadati</taxon>
        <taxon>Pseudomonadota</taxon>
        <taxon>Alphaproteobacteria</taxon>
        <taxon>Rhodobacterales</taxon>
        <taxon>Roseobacteraceae</taxon>
        <taxon>Pseudosulfitobacter</taxon>
    </lineage>
</organism>
<dbReference type="EMBL" id="JAMD01000003">
    <property type="protein sequence ID" value="KEJ96572.1"/>
    <property type="molecule type" value="Genomic_DNA"/>
</dbReference>
<dbReference type="GeneID" id="68869112"/>
<keyword evidence="7" id="KW-1185">Reference proteome</keyword>
<dbReference type="SUPFAM" id="SSF46689">
    <property type="entry name" value="Homeodomain-like"/>
    <property type="match status" value="1"/>
</dbReference>